<protein>
    <submittedName>
        <fullName evidence="1">Uncharacterized protein</fullName>
    </submittedName>
</protein>
<proteinExistence type="predicted"/>
<keyword evidence="2" id="KW-1185">Reference proteome</keyword>
<name>A0A843V4V7_COLES</name>
<dbReference type="AlphaFoldDB" id="A0A843V4V7"/>
<evidence type="ECO:0000313" key="2">
    <source>
        <dbReference type="Proteomes" id="UP000652761"/>
    </source>
</evidence>
<organism evidence="1 2">
    <name type="scientific">Colocasia esculenta</name>
    <name type="common">Wild taro</name>
    <name type="synonym">Arum esculentum</name>
    <dbReference type="NCBI Taxonomy" id="4460"/>
    <lineage>
        <taxon>Eukaryota</taxon>
        <taxon>Viridiplantae</taxon>
        <taxon>Streptophyta</taxon>
        <taxon>Embryophyta</taxon>
        <taxon>Tracheophyta</taxon>
        <taxon>Spermatophyta</taxon>
        <taxon>Magnoliopsida</taxon>
        <taxon>Liliopsida</taxon>
        <taxon>Araceae</taxon>
        <taxon>Aroideae</taxon>
        <taxon>Colocasieae</taxon>
        <taxon>Colocasia</taxon>
    </lineage>
</organism>
<gene>
    <name evidence="1" type="ORF">Taro_019226</name>
</gene>
<dbReference type="OrthoDB" id="604350at2759"/>
<reference evidence="1" key="1">
    <citation type="submission" date="2017-07" db="EMBL/GenBank/DDBJ databases">
        <title>Taro Niue Genome Assembly and Annotation.</title>
        <authorList>
            <person name="Atibalentja N."/>
            <person name="Keating K."/>
            <person name="Fields C.J."/>
        </authorList>
    </citation>
    <scope>NUCLEOTIDE SEQUENCE</scope>
    <source>
        <strain evidence="1">Niue_2</strain>
        <tissue evidence="1">Leaf</tissue>
    </source>
</reference>
<accession>A0A843V4V7</accession>
<dbReference type="EMBL" id="NMUH01000919">
    <property type="protein sequence ID" value="MQL86689.1"/>
    <property type="molecule type" value="Genomic_DNA"/>
</dbReference>
<comment type="caution">
    <text evidence="1">The sequence shown here is derived from an EMBL/GenBank/DDBJ whole genome shotgun (WGS) entry which is preliminary data.</text>
</comment>
<dbReference type="Proteomes" id="UP000652761">
    <property type="component" value="Unassembled WGS sequence"/>
</dbReference>
<sequence length="319" mass="35085">MGTPRRSAERWFHRIPFRGRNSAPETVPFDRTGISVRTGIETACEALIRNRHFYPPTIAPIPRVSGSSYSLDYANRWRSPHTDPACHGDQKSCSTRREISSPAKELGITFRPGIGIAYVTTIRNRHSETVGTALVSRNSVPGPKFHPGASVIVHRHRTIRLDGDICQHGAKELGITFRPGIGIVYVTTIRNRHSETVGTALVFRNSVPGPKFRPGACVPTTVPFDRTGISVRTGVGTAPEAPIQSRHFDSVGRWFRGIPFRGRNSAPERVLYSTPTAVPFDRTGISVRMGVGTAPEAPIQNLHFDPDCKRSHSEISDPA</sequence>
<evidence type="ECO:0000313" key="1">
    <source>
        <dbReference type="EMBL" id="MQL86689.1"/>
    </source>
</evidence>